<evidence type="ECO:0000313" key="2">
    <source>
        <dbReference type="EMBL" id="MBO9204385.1"/>
    </source>
</evidence>
<evidence type="ECO:0000313" key="3">
    <source>
        <dbReference type="Proteomes" id="UP000677244"/>
    </source>
</evidence>
<gene>
    <name evidence="2" type="ORF">J7I42_29120</name>
</gene>
<reference evidence="2 3" key="1">
    <citation type="submission" date="2021-03" db="EMBL/GenBank/DDBJ databases">
        <title>Assistant Professor.</title>
        <authorList>
            <person name="Huq M.A."/>
        </authorList>
    </citation>
    <scope>NUCLEOTIDE SEQUENCE [LARGE SCALE GENOMIC DNA]</scope>
    <source>
        <strain evidence="2 3">MAH-29</strain>
    </source>
</reference>
<evidence type="ECO:0008006" key="4">
    <source>
        <dbReference type="Google" id="ProtNLM"/>
    </source>
</evidence>
<accession>A0ABS3Z415</accession>
<protein>
    <recommendedName>
        <fullName evidence="4">DUF1735 domain-containing protein</fullName>
    </recommendedName>
</protein>
<comment type="caution">
    <text evidence="2">The sequence shown here is derived from an EMBL/GenBank/DDBJ whole genome shotgun (WGS) entry which is preliminary data.</text>
</comment>
<keyword evidence="1" id="KW-0732">Signal</keyword>
<proteinExistence type="predicted"/>
<organism evidence="2 3">
    <name type="scientific">Niastella soli</name>
    <dbReference type="NCBI Taxonomy" id="2821487"/>
    <lineage>
        <taxon>Bacteria</taxon>
        <taxon>Pseudomonadati</taxon>
        <taxon>Bacteroidota</taxon>
        <taxon>Chitinophagia</taxon>
        <taxon>Chitinophagales</taxon>
        <taxon>Chitinophagaceae</taxon>
        <taxon>Niastella</taxon>
    </lineage>
</organism>
<dbReference type="RefSeq" id="WP_209142920.1">
    <property type="nucleotide sequence ID" value="NZ_JAGHKO010000014.1"/>
</dbReference>
<feature type="signal peptide" evidence="1">
    <location>
        <begin position="1"/>
        <end position="22"/>
    </location>
</feature>
<dbReference type="EMBL" id="JAGHKO010000014">
    <property type="protein sequence ID" value="MBO9204385.1"/>
    <property type="molecule type" value="Genomic_DNA"/>
</dbReference>
<evidence type="ECO:0000256" key="1">
    <source>
        <dbReference type="SAM" id="SignalP"/>
    </source>
</evidence>
<keyword evidence="3" id="KW-1185">Reference proteome</keyword>
<feature type="chain" id="PRO_5047526553" description="DUF1735 domain-containing protein" evidence="1">
    <location>
        <begin position="23"/>
        <end position="184"/>
    </location>
</feature>
<name>A0ABS3Z415_9BACT</name>
<dbReference type="Proteomes" id="UP000677244">
    <property type="component" value="Unassembled WGS sequence"/>
</dbReference>
<sequence>MKILYRTLGLVAVLALSTLLHSCDKVKDAISINVPTQTVTADFYIAPQQQGAQAVVSLPVGLNLDSVIKFQNSSLGSANIKSAKIKSISLAFSNATATDHIGSFSACEVSLASSAKPDYTVIAGTTSIADANVASFDIPVKDVDLKEYFNSTSFTYKLSASVRRTTTTELKGKATIKFDIVAGL</sequence>